<reference evidence="1 2" key="1">
    <citation type="submission" date="2017-02" db="EMBL/GenBank/DDBJ databases">
        <authorList>
            <person name="Peterson S.W."/>
        </authorList>
    </citation>
    <scope>NUCLEOTIDE SEQUENCE [LARGE SCALE GENOMIC DNA]</scope>
    <source>
        <strain evidence="1 2">ATCC 700028</strain>
    </source>
</reference>
<dbReference type="EMBL" id="FUWX01000016">
    <property type="protein sequence ID" value="SJZ95463.1"/>
    <property type="molecule type" value="Genomic_DNA"/>
</dbReference>
<accession>A0A1T4PVC3</accession>
<dbReference type="STRING" id="180163.SAMN02745174_02063"/>
<gene>
    <name evidence="1" type="ORF">SAMN02745174_02063</name>
</gene>
<keyword evidence="2" id="KW-1185">Reference proteome</keyword>
<name>A0A1T4PVC3_9FUSO</name>
<organism evidence="1 2">
    <name type="scientific">Cetobacterium ceti</name>
    <dbReference type="NCBI Taxonomy" id="180163"/>
    <lineage>
        <taxon>Bacteria</taxon>
        <taxon>Fusobacteriati</taxon>
        <taxon>Fusobacteriota</taxon>
        <taxon>Fusobacteriia</taxon>
        <taxon>Fusobacteriales</taxon>
        <taxon>Fusobacteriaceae</taxon>
        <taxon>Cetobacterium</taxon>
    </lineage>
</organism>
<dbReference type="RefSeq" id="WP_159443618.1">
    <property type="nucleotide sequence ID" value="NZ_FUWX01000016.1"/>
</dbReference>
<protein>
    <recommendedName>
        <fullName evidence="3">SpoIIIJ-associated protein</fullName>
    </recommendedName>
</protein>
<evidence type="ECO:0000313" key="1">
    <source>
        <dbReference type="EMBL" id="SJZ95463.1"/>
    </source>
</evidence>
<proteinExistence type="predicted"/>
<evidence type="ECO:0008006" key="3">
    <source>
        <dbReference type="Google" id="ProtNLM"/>
    </source>
</evidence>
<evidence type="ECO:0000313" key="2">
    <source>
        <dbReference type="Proteomes" id="UP000191153"/>
    </source>
</evidence>
<dbReference type="AlphaFoldDB" id="A0A1T4PVC3"/>
<dbReference type="Proteomes" id="UP000191153">
    <property type="component" value="Unassembled WGS sequence"/>
</dbReference>
<sequence>MIKNNEDLDKMLEKVKEYLLNSNKAIVKIEKGSNGRIFTEITPTEKIIIKI</sequence>